<sequence precursor="true">MHLNINRVLSRLVMLAAAVSLGDRLSAQQLFFTTSSSIAANDRVTRINVSGPNSAAIVYSGAAAFSNPNGVAVDAVAGKIFFADGNGTNCIRAANLNGTGPVTNLVNVGINISGLALDPGNQKIYFTTSSSIATNARVMRVNYDGTGLTTLYSGPGSLSNPSGIAVDAGIGKMFVTDANSVKEANLNGTGALTNLYTAGINVTGVALDSVGQKVYLTYASGGSPAKIGRVNYNGTGVTVLFTASTYLANPTGLALDVAAGKMYIADGLGGNGVQVANLDGSGTPASLYAAGIHVSGVSAVQNLLTIAGAVTNQATLDTASLSPFSNVTITDYNASALTVTVQLDNVAKGTFTALGGFLSLGSGSYSFSGTGAAVTTAIRQMVFKPAQGRVARGLTETSFFKVTANDGSLFVTNTTTTVVSTAANRPPVANADRFDHPAGQPMAVPVSSLLANDTDQDGDPLTVQSVDAASALGVAVSLSGTNVLYGASANLATDTFHYVINDAHGGTATGLVTITVSSASISLAGTNKVLNFTRTPNLTYRVQYNTNLLTTNWTTLASVVSDAVGHLSYTNLGPTEPMRFYRSITP</sequence>
<dbReference type="STRING" id="320771.Cflav_PD5523"/>
<dbReference type="SMART" id="SM00135">
    <property type="entry name" value="LY"/>
    <property type="match status" value="5"/>
</dbReference>
<dbReference type="PANTHER" id="PTHR46513">
    <property type="entry name" value="VITELLOGENIN RECEPTOR-LIKE PROTEIN-RELATED-RELATED"/>
    <property type="match status" value="1"/>
</dbReference>
<comment type="caution">
    <text evidence="1">The sequence shown here is derived from an EMBL/GenBank/DDBJ whole genome shotgun (WGS) entry which is preliminary data.</text>
</comment>
<protein>
    <submittedName>
        <fullName evidence="1">Low-density lipoprotein receptor</fullName>
    </submittedName>
</protein>
<accession>B9XBK3</accession>
<proteinExistence type="predicted"/>
<keyword evidence="2" id="KW-1185">Reference proteome</keyword>
<name>B9XBK3_PEDPL</name>
<organism evidence="1 2">
    <name type="scientific">Pedosphaera parvula (strain Ellin514)</name>
    <dbReference type="NCBI Taxonomy" id="320771"/>
    <lineage>
        <taxon>Bacteria</taxon>
        <taxon>Pseudomonadati</taxon>
        <taxon>Verrucomicrobiota</taxon>
        <taxon>Pedosphaerae</taxon>
        <taxon>Pedosphaerales</taxon>
        <taxon>Pedosphaeraceae</taxon>
        <taxon>Pedosphaera</taxon>
    </lineage>
</organism>
<dbReference type="Proteomes" id="UP000003688">
    <property type="component" value="Unassembled WGS sequence"/>
</dbReference>
<dbReference type="SUPFAM" id="SSF63829">
    <property type="entry name" value="Calcium-dependent phosphotriesterase"/>
    <property type="match status" value="1"/>
</dbReference>
<evidence type="ECO:0000313" key="2">
    <source>
        <dbReference type="Proteomes" id="UP000003688"/>
    </source>
</evidence>
<reference evidence="1 2" key="1">
    <citation type="journal article" date="2011" name="J. Bacteriol.">
        <title>Genome sequence of 'Pedosphaera parvula' Ellin514, an aerobic Verrucomicrobial isolate from pasture soil.</title>
        <authorList>
            <person name="Kant R."/>
            <person name="van Passel M.W."/>
            <person name="Sangwan P."/>
            <person name="Palva A."/>
            <person name="Lucas S."/>
            <person name="Copeland A."/>
            <person name="Lapidus A."/>
            <person name="Glavina Del Rio T."/>
            <person name="Dalin E."/>
            <person name="Tice H."/>
            <person name="Bruce D."/>
            <person name="Goodwin L."/>
            <person name="Pitluck S."/>
            <person name="Chertkov O."/>
            <person name="Larimer F.W."/>
            <person name="Land M.L."/>
            <person name="Hauser L."/>
            <person name="Brettin T.S."/>
            <person name="Detter J.C."/>
            <person name="Han S."/>
            <person name="de Vos W.M."/>
            <person name="Janssen P.H."/>
            <person name="Smidt H."/>
        </authorList>
    </citation>
    <scope>NUCLEOTIDE SEQUENCE [LARGE SCALE GENOMIC DNA]</scope>
    <source>
        <strain evidence="1 2">Ellin514</strain>
    </source>
</reference>
<dbReference type="RefSeq" id="WP_007413201.1">
    <property type="nucleotide sequence ID" value="NZ_ABOX02000003.1"/>
</dbReference>
<dbReference type="Pfam" id="PF17963">
    <property type="entry name" value="Big_9"/>
    <property type="match status" value="1"/>
</dbReference>
<dbReference type="AlphaFoldDB" id="B9XBK3"/>
<dbReference type="OrthoDB" id="288560at2"/>
<gene>
    <name evidence="1" type="ORF">Cflav_PD5523</name>
</gene>
<dbReference type="PANTHER" id="PTHR46513:SF41">
    <property type="entry name" value="LOW-DENSITY LIPOPROTEIN RECEPTOR-RELATED PROTEIN"/>
    <property type="match status" value="1"/>
</dbReference>
<dbReference type="InterPro" id="IPR011042">
    <property type="entry name" value="6-blade_b-propeller_TolB-like"/>
</dbReference>
<dbReference type="Gene3D" id="2.120.10.30">
    <property type="entry name" value="TolB, C-terminal domain"/>
    <property type="match status" value="2"/>
</dbReference>
<dbReference type="EMBL" id="ABOX02000003">
    <property type="protein sequence ID" value="EEF62888.1"/>
    <property type="molecule type" value="Genomic_DNA"/>
</dbReference>
<evidence type="ECO:0000313" key="1">
    <source>
        <dbReference type="EMBL" id="EEF62888.1"/>
    </source>
</evidence>
<dbReference type="InterPro" id="IPR000033">
    <property type="entry name" value="LDLR_classB_rpt"/>
</dbReference>
<dbReference type="Gene3D" id="2.60.40.2810">
    <property type="match status" value="1"/>
</dbReference>
<dbReference type="InterPro" id="IPR050778">
    <property type="entry name" value="Cueball_EGF_LRP_Nidogen"/>
</dbReference>
<keyword evidence="1" id="KW-0675">Receptor</keyword>
<keyword evidence="1" id="KW-0449">Lipoprotein</keyword>